<comment type="similarity">
    <text evidence="5">Belongs to the aldehyde dehydrogenase family.</text>
</comment>
<protein>
    <submittedName>
        <fullName evidence="7">Succinylglutamate-semialdehyde dehydrogenase</fullName>
    </submittedName>
</protein>
<dbReference type="PANTHER" id="PTHR11699">
    <property type="entry name" value="ALDEHYDE DEHYDROGENASE-RELATED"/>
    <property type="match status" value="1"/>
</dbReference>
<feature type="active site" evidence="4">
    <location>
        <position position="242"/>
    </location>
</feature>
<dbReference type="InterPro" id="IPR016161">
    <property type="entry name" value="Ald_DH/histidinol_DH"/>
</dbReference>
<evidence type="ECO:0000256" key="5">
    <source>
        <dbReference type="RuleBase" id="RU003345"/>
    </source>
</evidence>
<name>A0A2S8G7R4_9BACT</name>
<proteinExistence type="inferred from homology"/>
<dbReference type="Gene3D" id="3.40.309.10">
    <property type="entry name" value="Aldehyde Dehydrogenase, Chain A, domain 2"/>
    <property type="match status" value="1"/>
</dbReference>
<accession>A0A2S8G7R4</accession>
<dbReference type="AlphaFoldDB" id="A0A2S8G7R4"/>
<dbReference type="GO" id="GO:0006527">
    <property type="term" value="P:L-arginine catabolic process"/>
    <property type="evidence" value="ECO:0007669"/>
    <property type="project" value="InterPro"/>
</dbReference>
<dbReference type="OrthoDB" id="4503395at2"/>
<dbReference type="FunFam" id="3.40.605.10:FF:000010">
    <property type="entry name" value="N-succinylglutamate 5-semialdehyde dehydrogenase"/>
    <property type="match status" value="1"/>
</dbReference>
<organism evidence="7 8">
    <name type="scientific">Blastopirellula marina</name>
    <dbReference type="NCBI Taxonomy" id="124"/>
    <lineage>
        <taxon>Bacteria</taxon>
        <taxon>Pseudomonadati</taxon>
        <taxon>Planctomycetota</taxon>
        <taxon>Planctomycetia</taxon>
        <taxon>Pirellulales</taxon>
        <taxon>Pirellulaceae</taxon>
        <taxon>Blastopirellula</taxon>
    </lineage>
</organism>
<dbReference type="PROSITE" id="PS00687">
    <property type="entry name" value="ALDEHYDE_DEHYDR_GLU"/>
    <property type="match status" value="1"/>
</dbReference>
<dbReference type="Proteomes" id="UP000238322">
    <property type="component" value="Unassembled WGS sequence"/>
</dbReference>
<comment type="caution">
    <text evidence="7">The sequence shown here is derived from an EMBL/GenBank/DDBJ whole genome shotgun (WGS) entry which is preliminary data.</text>
</comment>
<gene>
    <name evidence="7" type="ORF">C5Y83_00645</name>
</gene>
<evidence type="ECO:0000256" key="1">
    <source>
        <dbReference type="ARBA" id="ARBA00022503"/>
    </source>
</evidence>
<dbReference type="CDD" id="cd07095">
    <property type="entry name" value="ALDH_SGSD_AstD"/>
    <property type="match status" value="1"/>
</dbReference>
<sequence length="475" mass="51403">MLYISGQWRDAAGEPLTSFNPANEEVVWQGNAASEQDVQAAFQSATCAQEAWQAKSEDDRASVLERFAELVRAYKDNLAKTISDEVGKPLWDAQSEVTATAAKASVTIDAYQRRRDREVVTLPDRTGRTAYRPLGVVSVFGPFNFPSHIANGQIMPALLAGNAVVFKPSELTPLVAETMVRLWEESGLPPGVLNLIQGGVSTGQAILRQPGLRGLFFTGSRATGVKLRHALADRLEVLLALELGGNNPLVVHQPSDMDAAVEKIVQSAYLSSGQRCTCVRRLIVTGESKDLIKMLVDRTSQLCVGLPSDRPEPFVGPLVHAAAVDRVRDEQRRLKSSGASILLEAKRQSSCRALISPGIADVTNCSERTDDEIFGPLLQVIRVSDLEAAIREANDTQFGLAAGILCDRREDFAQFRDQVHAGLINWNLPTTGASGRLPFGGIGQSGNYRPAGYHAIDFCQAAVAELESAPDQENS</sequence>
<evidence type="ECO:0000256" key="3">
    <source>
        <dbReference type="ARBA" id="ARBA00023027"/>
    </source>
</evidence>
<dbReference type="InterPro" id="IPR016162">
    <property type="entry name" value="Ald_DH_N"/>
</dbReference>
<dbReference type="SUPFAM" id="SSF53720">
    <property type="entry name" value="ALDH-like"/>
    <property type="match status" value="1"/>
</dbReference>
<dbReference type="RefSeq" id="WP_105327715.1">
    <property type="nucleotide sequence ID" value="NZ_PUHY01000001.1"/>
</dbReference>
<dbReference type="Pfam" id="PF00171">
    <property type="entry name" value="Aldedh"/>
    <property type="match status" value="1"/>
</dbReference>
<keyword evidence="3" id="KW-0520">NAD</keyword>
<dbReference type="InterPro" id="IPR029510">
    <property type="entry name" value="Ald_DH_CS_GLU"/>
</dbReference>
<evidence type="ECO:0000259" key="6">
    <source>
        <dbReference type="Pfam" id="PF00171"/>
    </source>
</evidence>
<dbReference type="InterPro" id="IPR017649">
    <property type="entry name" value="SuccinylGlu_semiald_DH_AstD"/>
</dbReference>
<dbReference type="InterPro" id="IPR016163">
    <property type="entry name" value="Ald_DH_C"/>
</dbReference>
<keyword evidence="2 5" id="KW-0560">Oxidoreductase</keyword>
<feature type="domain" description="Aldehyde dehydrogenase" evidence="6">
    <location>
        <begin position="8"/>
        <end position="459"/>
    </location>
</feature>
<evidence type="ECO:0000313" key="8">
    <source>
        <dbReference type="Proteomes" id="UP000238322"/>
    </source>
</evidence>
<evidence type="ECO:0000256" key="4">
    <source>
        <dbReference type="PROSITE-ProRule" id="PRU10007"/>
    </source>
</evidence>
<dbReference type="EMBL" id="PUHY01000001">
    <property type="protein sequence ID" value="PQO40479.1"/>
    <property type="molecule type" value="Genomic_DNA"/>
</dbReference>
<dbReference type="InterPro" id="IPR016160">
    <property type="entry name" value="Ald_DH_CS_CYS"/>
</dbReference>
<reference evidence="7 8" key="1">
    <citation type="submission" date="2018-02" db="EMBL/GenBank/DDBJ databases">
        <title>Comparative genomes isolates from brazilian mangrove.</title>
        <authorList>
            <person name="Araujo J.E."/>
            <person name="Taketani R.G."/>
            <person name="Silva M.C.P."/>
            <person name="Loureco M.V."/>
            <person name="Andreote F.D."/>
        </authorList>
    </citation>
    <scope>NUCLEOTIDE SEQUENCE [LARGE SCALE GENOMIC DNA]</scope>
    <source>
        <strain evidence="7 8">Hex-1 MGV</strain>
    </source>
</reference>
<keyword evidence="1" id="KW-0056">Arginine metabolism</keyword>
<dbReference type="PROSITE" id="PS00070">
    <property type="entry name" value="ALDEHYDE_DEHYDR_CYS"/>
    <property type="match status" value="1"/>
</dbReference>
<evidence type="ECO:0000313" key="7">
    <source>
        <dbReference type="EMBL" id="PQO40479.1"/>
    </source>
</evidence>
<dbReference type="NCBIfam" id="NF006992">
    <property type="entry name" value="PRK09457.1"/>
    <property type="match status" value="1"/>
</dbReference>
<dbReference type="GO" id="GO:0043824">
    <property type="term" value="F:succinylglutamate-semialdehyde dehydrogenase activity"/>
    <property type="evidence" value="ECO:0007669"/>
    <property type="project" value="InterPro"/>
</dbReference>
<evidence type="ECO:0000256" key="2">
    <source>
        <dbReference type="ARBA" id="ARBA00023002"/>
    </source>
</evidence>
<dbReference type="InterPro" id="IPR015590">
    <property type="entry name" value="Aldehyde_DH_dom"/>
</dbReference>
<dbReference type="Gene3D" id="3.40.605.10">
    <property type="entry name" value="Aldehyde Dehydrogenase, Chain A, domain 1"/>
    <property type="match status" value="1"/>
</dbReference>